<proteinExistence type="predicted"/>
<reference evidence="1 2" key="1">
    <citation type="submission" date="2017-01" db="EMBL/GenBank/DDBJ databases">
        <title>Complete genome sequence of esterase-producing bacterium Croceicoccus marinus E4A9.</title>
        <authorList>
            <person name="Wu Y.-H."/>
            <person name="Cheng H."/>
            <person name="Xu L."/>
            <person name="Huo Y.-Y."/>
            <person name="Wang C.-S."/>
            <person name="Xu X.-W."/>
        </authorList>
    </citation>
    <scope>NUCLEOTIDE SEQUENCE [LARGE SCALE GENOMIC DNA]</scope>
    <source>
        <strain evidence="1 2">E4A9</strain>
    </source>
</reference>
<evidence type="ECO:0008006" key="3">
    <source>
        <dbReference type="Google" id="ProtNLM"/>
    </source>
</evidence>
<dbReference type="OrthoDB" id="4380123at2"/>
<organism evidence="1 2">
    <name type="scientific">Croceicoccus marinus</name>
    <dbReference type="NCBI Taxonomy" id="450378"/>
    <lineage>
        <taxon>Bacteria</taxon>
        <taxon>Pseudomonadati</taxon>
        <taxon>Pseudomonadota</taxon>
        <taxon>Alphaproteobacteria</taxon>
        <taxon>Sphingomonadales</taxon>
        <taxon>Erythrobacteraceae</taxon>
        <taxon>Croceicoccus</taxon>
    </lineage>
</organism>
<evidence type="ECO:0000313" key="1">
    <source>
        <dbReference type="EMBL" id="ARU16113.1"/>
    </source>
</evidence>
<name>A0A1Z1FBK8_9SPHN</name>
<gene>
    <name evidence="1" type="ORF">A9D14_07760</name>
</gene>
<dbReference type="Proteomes" id="UP000195807">
    <property type="component" value="Chromosome"/>
</dbReference>
<protein>
    <recommendedName>
        <fullName evidence="3">NRDE family protein</fullName>
    </recommendedName>
</protein>
<sequence>MCVAAVAWDCHPDLLLVAIANRDEFHERPTAPLARWSDAADVIAGRDLRGGGTWLGVSEAGHFALLTNFRDPQGFAHGRPSRGAVVTDLLAGRTPARMDAMNPLNAFHAAAGGARFLTNHPERLDQPLPGGIHGLSNGPFAAPWPKTAQLCSDLGIWLSGDDRDIEPLFAALRAERPRPADPAPMHSPEPDYAPVFIANPRYGTRCSTVVTITRGGSGQIAERSFDAAANPVDTRRIAFRWPAPG</sequence>
<dbReference type="Pfam" id="PF05742">
    <property type="entry name" value="TANGO2"/>
    <property type="match status" value="1"/>
</dbReference>
<dbReference type="AlphaFoldDB" id="A0A1Z1FBK8"/>
<dbReference type="PANTHER" id="PTHR17985">
    <property type="entry name" value="SER/THR-RICH PROTEIN T10 IN DGCR REGION"/>
    <property type="match status" value="1"/>
</dbReference>
<keyword evidence="2" id="KW-1185">Reference proteome</keyword>
<dbReference type="KEGG" id="cman:A9D14_07760"/>
<dbReference type="EMBL" id="CP019602">
    <property type="protein sequence ID" value="ARU16113.1"/>
    <property type="molecule type" value="Genomic_DNA"/>
</dbReference>
<dbReference type="RefSeq" id="WP_066844911.1">
    <property type="nucleotide sequence ID" value="NZ_CP019602.1"/>
</dbReference>
<dbReference type="InterPro" id="IPR008551">
    <property type="entry name" value="TANGO2"/>
</dbReference>
<dbReference type="PANTHER" id="PTHR17985:SF8">
    <property type="entry name" value="TRANSPORT AND GOLGI ORGANIZATION PROTEIN 2 HOMOLOG"/>
    <property type="match status" value="1"/>
</dbReference>
<accession>A0A1Z1FBK8</accession>
<evidence type="ECO:0000313" key="2">
    <source>
        <dbReference type="Proteomes" id="UP000195807"/>
    </source>
</evidence>